<dbReference type="Gene3D" id="3.40.50.800">
    <property type="entry name" value="Anticodon-binding domain"/>
    <property type="match status" value="1"/>
</dbReference>
<evidence type="ECO:0000259" key="9">
    <source>
        <dbReference type="PROSITE" id="PS50862"/>
    </source>
</evidence>
<keyword evidence="2 8" id="KW-0963">Cytoplasm</keyword>
<comment type="function">
    <text evidence="8">Catalyzes the attachment of glycine to tRNA(Gly).</text>
</comment>
<keyword evidence="5 8" id="KW-0067">ATP-binding</keyword>
<keyword evidence="3 8" id="KW-0436">Ligase</keyword>
<comment type="subcellular location">
    <subcellularLocation>
        <location evidence="8">Cytoplasm</location>
    </subcellularLocation>
</comment>
<reference evidence="10 11" key="1">
    <citation type="journal article" date="2012" name="J. Bacteriol.">
        <title>Draft Genome Sequences of Four Axenic Mycoplasma genitalium Strains Isolated from Denmark, Japan, and Australia.</title>
        <authorList>
            <person name="McGowin C.L."/>
            <person name="Ma L."/>
            <person name="Jensen J.S."/>
            <person name="Mancuso M.M."/>
            <person name="Hamasuna R."/>
            <person name="Adegboye D."/>
            <person name="Martin D.H."/>
        </authorList>
    </citation>
    <scope>NUCLEOTIDE SEQUENCE [LARGE SCALE GENOMIC DNA]</scope>
    <source>
        <strain evidence="10 11">M6320</strain>
    </source>
</reference>
<accession>A0ABC7ZJU6</accession>
<evidence type="ECO:0000256" key="2">
    <source>
        <dbReference type="ARBA" id="ARBA00022490"/>
    </source>
</evidence>
<dbReference type="InterPro" id="IPR045864">
    <property type="entry name" value="aa-tRNA-synth_II/BPL/LPL"/>
</dbReference>
<dbReference type="CDD" id="cd00774">
    <property type="entry name" value="GlyRS-like_core"/>
    <property type="match status" value="1"/>
</dbReference>
<dbReference type="Pfam" id="PF03129">
    <property type="entry name" value="HGTP_anticodon"/>
    <property type="match status" value="1"/>
</dbReference>
<comment type="catalytic activity">
    <reaction evidence="8">
        <text>tRNA(Gly) + glycine + ATP = glycyl-tRNA(Gly) + AMP + diphosphate</text>
        <dbReference type="Rhea" id="RHEA:16013"/>
        <dbReference type="Rhea" id="RHEA-COMP:9664"/>
        <dbReference type="Rhea" id="RHEA-COMP:9683"/>
        <dbReference type="ChEBI" id="CHEBI:30616"/>
        <dbReference type="ChEBI" id="CHEBI:33019"/>
        <dbReference type="ChEBI" id="CHEBI:57305"/>
        <dbReference type="ChEBI" id="CHEBI:78442"/>
        <dbReference type="ChEBI" id="CHEBI:78522"/>
        <dbReference type="ChEBI" id="CHEBI:456215"/>
        <dbReference type="EC" id="6.1.1.14"/>
    </reaction>
</comment>
<evidence type="ECO:0000256" key="5">
    <source>
        <dbReference type="ARBA" id="ARBA00022840"/>
    </source>
</evidence>
<dbReference type="Gene3D" id="3.30.930.10">
    <property type="entry name" value="Bira Bifunctional Protein, Domain 2"/>
    <property type="match status" value="1"/>
</dbReference>
<keyword evidence="7 8" id="KW-0030">Aminoacyl-tRNA synthetase</keyword>
<dbReference type="SMR" id="A0ABC7ZJU6"/>
<dbReference type="InterPro" id="IPR022961">
    <property type="entry name" value="Gly_tRNA_ligase_bac"/>
</dbReference>
<dbReference type="GO" id="GO:0004820">
    <property type="term" value="F:glycine-tRNA ligase activity"/>
    <property type="evidence" value="ECO:0007669"/>
    <property type="project" value="UniProtKB-UniRule"/>
</dbReference>
<sequence length="446" mass="52295">MAKVYNQEVYVQFLKQHGFVFQSSEIYNGLNNSWDFGPLGAVLKQQIKQALYNFFIKNKADVLLVETPIILSELVWKASGHLANFVDTLVDCKSCKYRFRVDQINAEIKAKKDWNSFKVNCPNCHNQNWSEVRDFNLLFQTEIGVVNNDKRLVFLRPETAQGSFINFKNILQAKKRNLPFAIAQFGKSFRNEITPGNFLFRTREFEQFEIEWFCKPDDANSLFEKQLIMVEQFLQTVLKINPELLKKHEYDQSELAHYAKKTTDFLFNFPHGLKELWGLANRGDFDLKQHQEFSKKSMSFFDSELNQHFLPFIIEPAVGIERLFYALIVSSYRREIINEEEREVLSLPFDLCPEQIIVLPLVNKLKKEAFSVFETLAKTRWRVCFETTGSIGKRYRKADAIGIKYAVTFDFESLEDNAVTIRDRDTLVQQRIAIKELPQWFMKNGQ</sequence>
<name>A0ABC7ZJU6_MYCGT</name>
<dbReference type="GeneID" id="99647107"/>
<dbReference type="GO" id="GO:0006426">
    <property type="term" value="P:glycyl-tRNA aminoacylation"/>
    <property type="evidence" value="ECO:0007669"/>
    <property type="project" value="UniProtKB-UniRule"/>
</dbReference>
<dbReference type="SUPFAM" id="SSF55681">
    <property type="entry name" value="Class II aaRS and biotin synthetases"/>
    <property type="match status" value="1"/>
</dbReference>
<evidence type="ECO:0000256" key="6">
    <source>
        <dbReference type="ARBA" id="ARBA00022917"/>
    </source>
</evidence>
<dbReference type="Proteomes" id="UP000005254">
    <property type="component" value="Chromosome"/>
</dbReference>
<dbReference type="InterPro" id="IPR004154">
    <property type="entry name" value="Anticodon-bd"/>
</dbReference>
<dbReference type="PROSITE" id="PS50862">
    <property type="entry name" value="AA_TRNA_LIGASE_II"/>
    <property type="match status" value="1"/>
</dbReference>
<dbReference type="RefSeq" id="WP_010869392.1">
    <property type="nucleotide sequence ID" value="NC_018497.1"/>
</dbReference>
<dbReference type="SUPFAM" id="SSF52954">
    <property type="entry name" value="Class II aaRS ABD-related"/>
    <property type="match status" value="1"/>
</dbReference>
<dbReference type="HAMAP" id="MF_00253_B">
    <property type="entry name" value="Gly_tRNA_synth_B"/>
    <property type="match status" value="1"/>
</dbReference>
<comment type="similarity">
    <text evidence="1 8">Belongs to the class-II aminoacyl-tRNA synthetase family.</text>
</comment>
<dbReference type="PANTHER" id="PTHR10745">
    <property type="entry name" value="GLYCYL-TRNA SYNTHETASE/DNA POLYMERASE SUBUNIT GAMMA-2"/>
    <property type="match status" value="1"/>
</dbReference>
<feature type="binding site" evidence="8">
    <location>
        <begin position="200"/>
        <end position="205"/>
    </location>
    <ligand>
        <name>ATP</name>
        <dbReference type="ChEBI" id="CHEBI:30616"/>
    </ligand>
</feature>
<dbReference type="NCBIfam" id="NF003211">
    <property type="entry name" value="PRK04173.1"/>
    <property type="match status" value="1"/>
</dbReference>
<keyword evidence="6 8" id="KW-0648">Protein biosynthesis</keyword>
<dbReference type="PANTHER" id="PTHR10745:SF8">
    <property type="entry name" value="DNA POLYMERASE SUBUNIT GAMMA-2, MITOCHONDRIAL"/>
    <property type="match status" value="1"/>
</dbReference>
<dbReference type="InterPro" id="IPR006195">
    <property type="entry name" value="aa-tRNA-synth_II"/>
</dbReference>
<feature type="binding site" evidence="8">
    <location>
        <begin position="190"/>
        <end position="192"/>
    </location>
    <ligand>
        <name>ATP</name>
        <dbReference type="ChEBI" id="CHEBI:30616"/>
    </ligand>
</feature>
<feature type="domain" description="Aminoacyl-transfer RNA synthetases class-II family profile" evidence="9">
    <location>
        <begin position="8"/>
        <end position="360"/>
    </location>
</feature>
<dbReference type="InterPro" id="IPR002314">
    <property type="entry name" value="aa-tRNA-synt_IIb"/>
</dbReference>
<evidence type="ECO:0000256" key="8">
    <source>
        <dbReference type="HAMAP-Rule" id="MF_00253"/>
    </source>
</evidence>
<protein>
    <recommendedName>
        <fullName evidence="8">Glycine--tRNA ligase</fullName>
        <ecNumber evidence="8">6.1.1.14</ecNumber>
    </recommendedName>
    <alternativeName>
        <fullName evidence="8">Glycyl-tRNA synthetase</fullName>
        <shortName evidence="8">GlyRS</shortName>
    </alternativeName>
</protein>
<dbReference type="InterPro" id="IPR002315">
    <property type="entry name" value="tRNA-synt_gly"/>
</dbReference>
<keyword evidence="4 8" id="KW-0547">Nucleotide-binding</keyword>
<dbReference type="KEGG" id="mgx:CM1_01490"/>
<feature type="binding site" evidence="8">
    <location>
        <position position="158"/>
    </location>
    <ligand>
        <name>substrate</name>
    </ligand>
</feature>
<dbReference type="NCBIfam" id="TIGR00389">
    <property type="entry name" value="glyS_dimeric"/>
    <property type="match status" value="1"/>
</dbReference>
<dbReference type="InterPro" id="IPR027031">
    <property type="entry name" value="Gly-tRNA_synthase/POLG2"/>
</dbReference>
<dbReference type="InterPro" id="IPR033731">
    <property type="entry name" value="GlyRS-like_core"/>
</dbReference>
<feature type="binding site" evidence="8">
    <location>
        <begin position="315"/>
        <end position="319"/>
    </location>
    <ligand>
        <name>substrate</name>
    </ligand>
</feature>
<evidence type="ECO:0000256" key="4">
    <source>
        <dbReference type="ARBA" id="ARBA00022741"/>
    </source>
</evidence>
<evidence type="ECO:0000313" key="10">
    <source>
        <dbReference type="EMBL" id="AFQ04071.1"/>
    </source>
</evidence>
<feature type="binding site" evidence="8">
    <location>
        <begin position="205"/>
        <end position="209"/>
    </location>
    <ligand>
        <name>substrate</name>
    </ligand>
</feature>
<evidence type="ECO:0000256" key="1">
    <source>
        <dbReference type="ARBA" id="ARBA00008226"/>
    </source>
</evidence>
<evidence type="ECO:0000256" key="3">
    <source>
        <dbReference type="ARBA" id="ARBA00022598"/>
    </source>
</evidence>
<gene>
    <name evidence="8" type="primary">glyQS</name>
    <name evidence="10" type="ORF">CM1_01490</name>
</gene>
<dbReference type="GO" id="GO:0005524">
    <property type="term" value="F:ATP binding"/>
    <property type="evidence" value="ECO:0007669"/>
    <property type="project" value="UniProtKB-UniRule"/>
</dbReference>
<organism evidence="10 11">
    <name type="scientific">Mycoplasmoides genitalium M6320</name>
    <dbReference type="NCBI Taxonomy" id="662945"/>
    <lineage>
        <taxon>Bacteria</taxon>
        <taxon>Bacillati</taxon>
        <taxon>Mycoplasmatota</taxon>
        <taxon>Mycoplasmoidales</taxon>
        <taxon>Mycoplasmoidaceae</taxon>
        <taxon>Mycoplasmoides</taxon>
    </lineage>
</organism>
<dbReference type="InterPro" id="IPR036621">
    <property type="entry name" value="Anticodon-bd_dom_sf"/>
</dbReference>
<dbReference type="EC" id="6.1.1.14" evidence="8"/>
<feature type="binding site" evidence="8">
    <location>
        <begin position="319"/>
        <end position="322"/>
    </location>
    <ligand>
        <name>ATP</name>
        <dbReference type="ChEBI" id="CHEBI:30616"/>
    </ligand>
</feature>
<comment type="subunit">
    <text evidence="8">Homodimer.</text>
</comment>
<evidence type="ECO:0000313" key="11">
    <source>
        <dbReference type="Proteomes" id="UP000005254"/>
    </source>
</evidence>
<dbReference type="GO" id="GO:0005737">
    <property type="term" value="C:cytoplasm"/>
    <property type="evidence" value="ECO:0007669"/>
    <property type="project" value="UniProtKB-SubCell"/>
</dbReference>
<proteinExistence type="inferred from homology"/>
<dbReference type="EMBL" id="CP003772">
    <property type="protein sequence ID" value="AFQ04071.1"/>
    <property type="molecule type" value="Genomic_DNA"/>
</dbReference>
<dbReference type="Pfam" id="PF00587">
    <property type="entry name" value="tRNA-synt_2b"/>
    <property type="match status" value="1"/>
</dbReference>
<evidence type="ECO:0000256" key="7">
    <source>
        <dbReference type="ARBA" id="ARBA00023146"/>
    </source>
</evidence>
<dbReference type="PRINTS" id="PR01043">
    <property type="entry name" value="TRNASYNTHGLY"/>
</dbReference>
<feature type="binding site" evidence="8">
    <location>
        <begin position="275"/>
        <end position="276"/>
    </location>
    <ligand>
        <name>ATP</name>
        <dbReference type="ChEBI" id="CHEBI:30616"/>
    </ligand>
</feature>
<feature type="binding site" evidence="8">
    <location>
        <position position="100"/>
    </location>
    <ligand>
        <name>substrate</name>
    </ligand>
</feature>
<dbReference type="AlphaFoldDB" id="A0ABC7ZJU6"/>